<gene>
    <name evidence="1" type="ORF">BJ322DRAFT_1022421</name>
</gene>
<protein>
    <submittedName>
        <fullName evidence="1">Uncharacterized protein</fullName>
    </submittedName>
</protein>
<accession>A0A9P6HCK9</accession>
<dbReference type="AlphaFoldDB" id="A0A9P6HCK9"/>
<proteinExistence type="predicted"/>
<keyword evidence="2" id="KW-1185">Reference proteome</keyword>
<reference evidence="1" key="2">
    <citation type="submission" date="2020-11" db="EMBL/GenBank/DDBJ databases">
        <authorList>
            <consortium name="DOE Joint Genome Institute"/>
            <person name="Kuo A."/>
            <person name="Miyauchi S."/>
            <person name="Kiss E."/>
            <person name="Drula E."/>
            <person name="Kohler A."/>
            <person name="Sanchez-Garcia M."/>
            <person name="Andreopoulos B."/>
            <person name="Barry K.W."/>
            <person name="Bonito G."/>
            <person name="Buee M."/>
            <person name="Carver A."/>
            <person name="Chen C."/>
            <person name="Cichocki N."/>
            <person name="Clum A."/>
            <person name="Culley D."/>
            <person name="Crous P.W."/>
            <person name="Fauchery L."/>
            <person name="Girlanda M."/>
            <person name="Hayes R."/>
            <person name="Keri Z."/>
            <person name="Labutti K."/>
            <person name="Lipzen A."/>
            <person name="Lombard V."/>
            <person name="Magnuson J."/>
            <person name="Maillard F."/>
            <person name="Morin E."/>
            <person name="Murat C."/>
            <person name="Nolan M."/>
            <person name="Ohm R."/>
            <person name="Pangilinan J."/>
            <person name="Pereira M."/>
            <person name="Perotto S."/>
            <person name="Peter M."/>
            <person name="Riley R."/>
            <person name="Sitrit Y."/>
            <person name="Stielow B."/>
            <person name="Szollosi G."/>
            <person name="Zifcakova L."/>
            <person name="Stursova M."/>
            <person name="Spatafora J.W."/>
            <person name="Tedersoo L."/>
            <person name="Vaario L.-M."/>
            <person name="Yamada A."/>
            <person name="Yan M."/>
            <person name="Wang P."/>
            <person name="Xu J."/>
            <person name="Bruns T."/>
            <person name="Baldrian P."/>
            <person name="Vilgalys R."/>
            <person name="Henrissat B."/>
            <person name="Grigoriev I.V."/>
            <person name="Hibbett D."/>
            <person name="Nagy L.G."/>
            <person name="Martin F.M."/>
        </authorList>
    </citation>
    <scope>NUCLEOTIDE SEQUENCE</scope>
    <source>
        <strain evidence="1">UH-Tt-Lm1</strain>
    </source>
</reference>
<reference evidence="1" key="1">
    <citation type="journal article" date="2020" name="Nat. Commun.">
        <title>Large-scale genome sequencing of mycorrhizal fungi provides insights into the early evolution of symbiotic traits.</title>
        <authorList>
            <person name="Miyauchi S."/>
            <person name="Kiss E."/>
            <person name="Kuo A."/>
            <person name="Drula E."/>
            <person name="Kohler A."/>
            <person name="Sanchez-Garcia M."/>
            <person name="Morin E."/>
            <person name="Andreopoulos B."/>
            <person name="Barry K.W."/>
            <person name="Bonito G."/>
            <person name="Buee M."/>
            <person name="Carver A."/>
            <person name="Chen C."/>
            <person name="Cichocki N."/>
            <person name="Clum A."/>
            <person name="Culley D."/>
            <person name="Crous P.W."/>
            <person name="Fauchery L."/>
            <person name="Girlanda M."/>
            <person name="Hayes R.D."/>
            <person name="Keri Z."/>
            <person name="LaButti K."/>
            <person name="Lipzen A."/>
            <person name="Lombard V."/>
            <person name="Magnuson J."/>
            <person name="Maillard F."/>
            <person name="Murat C."/>
            <person name="Nolan M."/>
            <person name="Ohm R.A."/>
            <person name="Pangilinan J."/>
            <person name="Pereira M.F."/>
            <person name="Perotto S."/>
            <person name="Peter M."/>
            <person name="Pfister S."/>
            <person name="Riley R."/>
            <person name="Sitrit Y."/>
            <person name="Stielow J.B."/>
            <person name="Szollosi G."/>
            <person name="Zifcakova L."/>
            <person name="Stursova M."/>
            <person name="Spatafora J.W."/>
            <person name="Tedersoo L."/>
            <person name="Vaario L.M."/>
            <person name="Yamada A."/>
            <person name="Yan M."/>
            <person name="Wang P."/>
            <person name="Xu J."/>
            <person name="Bruns T."/>
            <person name="Baldrian P."/>
            <person name="Vilgalys R."/>
            <person name="Dunand C."/>
            <person name="Henrissat B."/>
            <person name="Grigoriev I.V."/>
            <person name="Hibbett D."/>
            <person name="Nagy L.G."/>
            <person name="Martin F.M."/>
        </authorList>
    </citation>
    <scope>NUCLEOTIDE SEQUENCE</scope>
    <source>
        <strain evidence="1">UH-Tt-Lm1</strain>
    </source>
</reference>
<sequence>MLKVIFYDFPKSFQDVGNFTSGSSESQLGEQLGVVELSNHLENRVVRTFKCMVQSLLKQTSRRCGLEFNNTTSCSTEGKAGTPWLSKVIARVVNTLVHVPTSAQSVMGGPGAVETLEPKSKSMPPKAPYSRILMGHFIPVMANHKEMVRTLVGSGEVTQLLNNQQADVSQDFGGYAYEYIQQSVARSLWACGVPLSNGFSVVEITDEVLVDLALPFFEKHSHLWGNPLLNCKTLKHRDVAIEVGMCVKWAKGWRTRGIGLMSMVKTLPQGTGAPGKTYIFRREWVLLTPPPGHDIRVHVGRVHRPGRLSPE</sequence>
<name>A0A9P6HCK9_9AGAM</name>
<dbReference type="Proteomes" id="UP000736335">
    <property type="component" value="Unassembled WGS sequence"/>
</dbReference>
<comment type="caution">
    <text evidence="1">The sequence shown here is derived from an EMBL/GenBank/DDBJ whole genome shotgun (WGS) entry which is preliminary data.</text>
</comment>
<dbReference type="EMBL" id="WIUZ02000011">
    <property type="protein sequence ID" value="KAF9782892.1"/>
    <property type="molecule type" value="Genomic_DNA"/>
</dbReference>
<evidence type="ECO:0000313" key="2">
    <source>
        <dbReference type="Proteomes" id="UP000736335"/>
    </source>
</evidence>
<organism evidence="1 2">
    <name type="scientific">Thelephora terrestris</name>
    <dbReference type="NCBI Taxonomy" id="56493"/>
    <lineage>
        <taxon>Eukaryota</taxon>
        <taxon>Fungi</taxon>
        <taxon>Dikarya</taxon>
        <taxon>Basidiomycota</taxon>
        <taxon>Agaricomycotina</taxon>
        <taxon>Agaricomycetes</taxon>
        <taxon>Thelephorales</taxon>
        <taxon>Thelephoraceae</taxon>
        <taxon>Thelephora</taxon>
    </lineage>
</organism>
<evidence type="ECO:0000313" key="1">
    <source>
        <dbReference type="EMBL" id="KAF9782892.1"/>
    </source>
</evidence>